<dbReference type="EMBL" id="JAERRJ010000004">
    <property type="protein sequence ID" value="MBL1075201.1"/>
    <property type="molecule type" value="Genomic_DNA"/>
</dbReference>
<evidence type="ECO:0008006" key="3">
    <source>
        <dbReference type="Google" id="ProtNLM"/>
    </source>
</evidence>
<sequence>MTKLIATPEIIREYGNTNLAMSTAVATAAAADTQATVAAAIPVFGLIGQDFLLSFVFAQGNQVAATAELAAVFAGTALTAHQAAASYDAVEADSSHDFISLTDGPAGL</sequence>
<reference evidence="1 2" key="1">
    <citation type="submission" date="2021-01" db="EMBL/GenBank/DDBJ databases">
        <title>WGS of actinomycetes isolated from Thailand.</title>
        <authorList>
            <person name="Thawai C."/>
        </authorList>
    </citation>
    <scope>NUCLEOTIDE SEQUENCE [LARGE SCALE GENOMIC DNA]</scope>
    <source>
        <strain evidence="1 2">LPG 2</strain>
    </source>
</reference>
<organism evidence="1 2">
    <name type="scientific">Nocardia acididurans</name>
    <dbReference type="NCBI Taxonomy" id="2802282"/>
    <lineage>
        <taxon>Bacteria</taxon>
        <taxon>Bacillati</taxon>
        <taxon>Actinomycetota</taxon>
        <taxon>Actinomycetes</taxon>
        <taxon>Mycobacteriales</taxon>
        <taxon>Nocardiaceae</taxon>
        <taxon>Nocardia</taxon>
    </lineage>
</organism>
<accession>A0ABS1M4E2</accession>
<keyword evidence="2" id="KW-1185">Reference proteome</keyword>
<comment type="caution">
    <text evidence="1">The sequence shown here is derived from an EMBL/GenBank/DDBJ whole genome shotgun (WGS) entry which is preliminary data.</text>
</comment>
<evidence type="ECO:0000313" key="2">
    <source>
        <dbReference type="Proteomes" id="UP000602198"/>
    </source>
</evidence>
<dbReference type="RefSeq" id="WP_201946972.1">
    <property type="nucleotide sequence ID" value="NZ_JAERRJ010000004.1"/>
</dbReference>
<evidence type="ECO:0000313" key="1">
    <source>
        <dbReference type="EMBL" id="MBL1075201.1"/>
    </source>
</evidence>
<gene>
    <name evidence="1" type="ORF">JK358_12440</name>
</gene>
<dbReference type="Pfam" id="PF10824">
    <property type="entry name" value="T7SS_ESX_EspC"/>
    <property type="match status" value="1"/>
</dbReference>
<protein>
    <recommendedName>
        <fullName evidence="3">Excreted virulence factor EspC (Type VII ESX diderm)</fullName>
    </recommendedName>
</protein>
<dbReference type="Proteomes" id="UP000602198">
    <property type="component" value="Unassembled WGS sequence"/>
</dbReference>
<dbReference type="InterPro" id="IPR022536">
    <property type="entry name" value="EspC"/>
</dbReference>
<proteinExistence type="predicted"/>
<name>A0ABS1M4E2_9NOCA</name>